<accession>A0A218WR28</accession>
<proteinExistence type="predicted"/>
<feature type="compositionally biased region" description="Polar residues" evidence="1">
    <location>
        <begin position="69"/>
        <end position="89"/>
    </location>
</feature>
<evidence type="ECO:0000313" key="2">
    <source>
        <dbReference type="EMBL" id="OWM74432.1"/>
    </source>
</evidence>
<evidence type="ECO:0000256" key="1">
    <source>
        <dbReference type="SAM" id="MobiDB-lite"/>
    </source>
</evidence>
<evidence type="ECO:0000313" key="3">
    <source>
        <dbReference type="Proteomes" id="UP000197138"/>
    </source>
</evidence>
<sequence>MAWDYPKDYRGTKIIIEQVLKEYNEEHPIPPIDSQDPYSPDLEALMQLDIDLAIDSPVHPPSQAVEDQPSVSSQALQNSDQAGPSSHANLQDLDS</sequence>
<reference evidence="3" key="1">
    <citation type="journal article" date="2017" name="Plant J.">
        <title>The pomegranate (Punica granatum L.) genome and the genomics of punicalagin biosynthesis.</title>
        <authorList>
            <person name="Qin G."/>
            <person name="Xu C."/>
            <person name="Ming R."/>
            <person name="Tang H."/>
            <person name="Guyot R."/>
            <person name="Kramer E.M."/>
            <person name="Hu Y."/>
            <person name="Yi X."/>
            <person name="Qi Y."/>
            <person name="Xu X."/>
            <person name="Gao Z."/>
            <person name="Pan H."/>
            <person name="Jian J."/>
            <person name="Tian Y."/>
            <person name="Yue Z."/>
            <person name="Xu Y."/>
        </authorList>
    </citation>
    <scope>NUCLEOTIDE SEQUENCE [LARGE SCALE GENOMIC DNA]</scope>
    <source>
        <strain evidence="3">cv. Dabenzi</strain>
    </source>
</reference>
<gene>
    <name evidence="2" type="ORF">CDL15_Pgr013336</name>
</gene>
<organism evidence="2 3">
    <name type="scientific">Punica granatum</name>
    <name type="common">Pomegranate</name>
    <dbReference type="NCBI Taxonomy" id="22663"/>
    <lineage>
        <taxon>Eukaryota</taxon>
        <taxon>Viridiplantae</taxon>
        <taxon>Streptophyta</taxon>
        <taxon>Embryophyta</taxon>
        <taxon>Tracheophyta</taxon>
        <taxon>Spermatophyta</taxon>
        <taxon>Magnoliopsida</taxon>
        <taxon>eudicotyledons</taxon>
        <taxon>Gunneridae</taxon>
        <taxon>Pentapetalae</taxon>
        <taxon>rosids</taxon>
        <taxon>malvids</taxon>
        <taxon>Myrtales</taxon>
        <taxon>Lythraceae</taxon>
        <taxon>Punica</taxon>
    </lineage>
</organism>
<comment type="caution">
    <text evidence="2">The sequence shown here is derived from an EMBL/GenBank/DDBJ whole genome shotgun (WGS) entry which is preliminary data.</text>
</comment>
<dbReference type="EMBL" id="MTKT01003779">
    <property type="protein sequence ID" value="OWM74432.1"/>
    <property type="molecule type" value="Genomic_DNA"/>
</dbReference>
<dbReference type="AlphaFoldDB" id="A0A218WR28"/>
<feature type="region of interest" description="Disordered" evidence="1">
    <location>
        <begin position="55"/>
        <end position="95"/>
    </location>
</feature>
<protein>
    <submittedName>
        <fullName evidence="2">Uncharacterized protein</fullName>
    </submittedName>
</protein>
<dbReference type="Proteomes" id="UP000197138">
    <property type="component" value="Unassembled WGS sequence"/>
</dbReference>
<name>A0A218WR28_PUNGR</name>